<reference evidence="1" key="1">
    <citation type="submission" date="2013-08" db="EMBL/GenBank/DDBJ databases">
        <title>Gene expansion shapes genome architecture in the human pathogen Lichtheimia corymbifera: an evolutionary genomics analysis in the ancient terrestrial Mucorales (Mucoromycotina).</title>
        <authorList>
            <person name="Schwartze V.U."/>
            <person name="Winter S."/>
            <person name="Shelest E."/>
            <person name="Marcet-Houben M."/>
            <person name="Horn F."/>
            <person name="Wehner S."/>
            <person name="Hoffmann K."/>
            <person name="Riege K."/>
            <person name="Sammeth M."/>
            <person name="Nowrousian M."/>
            <person name="Valiante V."/>
            <person name="Linde J."/>
            <person name="Jacobsen I.D."/>
            <person name="Marz M."/>
            <person name="Brakhage A.A."/>
            <person name="Gabaldon T."/>
            <person name="Bocker S."/>
            <person name="Voigt K."/>
        </authorList>
    </citation>
    <scope>NUCLEOTIDE SEQUENCE [LARGE SCALE GENOMIC DNA]</scope>
    <source>
        <strain evidence="1">FSU 9682</strain>
    </source>
</reference>
<name>A0A068SHS9_9FUNG</name>
<evidence type="ECO:0000313" key="1">
    <source>
        <dbReference type="EMBL" id="CDH60861.1"/>
    </source>
</evidence>
<dbReference type="Proteomes" id="UP000027586">
    <property type="component" value="Unassembled WGS sequence"/>
</dbReference>
<comment type="caution">
    <text evidence="1">The sequence shown here is derived from an EMBL/GenBank/DDBJ whole genome shotgun (WGS) entry which is preliminary data.</text>
</comment>
<dbReference type="SUPFAM" id="SSF52058">
    <property type="entry name" value="L domain-like"/>
    <property type="match status" value="1"/>
</dbReference>
<evidence type="ECO:0008006" key="3">
    <source>
        <dbReference type="Google" id="ProtNLM"/>
    </source>
</evidence>
<gene>
    <name evidence="1" type="ORF">LCOR_11637.1</name>
</gene>
<protein>
    <recommendedName>
        <fullName evidence="3">F-box domain-containing protein</fullName>
    </recommendedName>
</protein>
<proteinExistence type="predicted"/>
<dbReference type="PANTHER" id="PTHR38926:SF5">
    <property type="entry name" value="F-BOX AND LEUCINE-RICH REPEAT PROTEIN 6"/>
    <property type="match status" value="1"/>
</dbReference>
<evidence type="ECO:0000313" key="2">
    <source>
        <dbReference type="Proteomes" id="UP000027586"/>
    </source>
</evidence>
<dbReference type="Gene3D" id="3.80.10.10">
    <property type="entry name" value="Ribonuclease Inhibitor"/>
    <property type="match status" value="2"/>
</dbReference>
<dbReference type="PANTHER" id="PTHR38926">
    <property type="entry name" value="F-BOX DOMAIN CONTAINING PROTEIN, EXPRESSED"/>
    <property type="match status" value="1"/>
</dbReference>
<keyword evidence="2" id="KW-1185">Reference proteome</keyword>
<dbReference type="AlphaFoldDB" id="A0A068SHS9"/>
<dbReference type="OrthoDB" id="2295380at2759"/>
<dbReference type="EMBL" id="CBTN010000111">
    <property type="protein sequence ID" value="CDH60861.1"/>
    <property type="molecule type" value="Genomic_DNA"/>
</dbReference>
<dbReference type="InterPro" id="IPR032675">
    <property type="entry name" value="LRR_dom_sf"/>
</dbReference>
<accession>A0A068SHS9</accession>
<organism evidence="1 2">
    <name type="scientific">Lichtheimia corymbifera JMRC:FSU:9682</name>
    <dbReference type="NCBI Taxonomy" id="1263082"/>
    <lineage>
        <taxon>Eukaryota</taxon>
        <taxon>Fungi</taxon>
        <taxon>Fungi incertae sedis</taxon>
        <taxon>Mucoromycota</taxon>
        <taxon>Mucoromycotina</taxon>
        <taxon>Mucoromycetes</taxon>
        <taxon>Mucorales</taxon>
        <taxon>Lichtheimiaceae</taxon>
        <taxon>Lichtheimia</taxon>
    </lineage>
</organism>
<sequence length="567" mass="65149">MDYKDDIPNVHASTTAAKKCVDFISDLPWEIVKSNIVPRILGEGRPVFRLSQPWPYLDVCSTWTRLIVLADDSFYFILGSRYKLSGDYGGRISMVAPYIKTLAMFLYNEESMDILLKSGTLMALTKLTIRVDGSQQALQELLDISPNLTHLDLKYFANIDMAIFELLDRCPKLIRLNLLVGGKATMDTTTRRQHNRSYGTIIHLEAVCEDSNKTDIFLPLIQRLPNLRHLSLTFTPSFSALDIIQTSCPKLQELYTSYPTLTYDVHDDVRCVDEGQGLKVLSFDGKYDLLYVADIMMRHSATLESLVFKKDAFFITSTPRLWEQCDIQFSHLRTLSYEDRKKSTFIHFIDWVIEHAPNLRSVETIHGPMQRRHLDSTLRYRPLQRIGLYSTTMGETNEHPFLQYHLQLGTRSHLQEIKCTFLGFIRNDTWLALIPQLTQLKTLELCFHDNVSPSGLKVFIQQVANGCIGLEKVILKAIYFPYPYDWISALAKHPNLKELVVDMEADTAVNLMLGVEQGLPKELYIALEAFAHLKTLYLKHDIGNWEPIIALKRKVPNLVYTERHNPI</sequence>
<dbReference type="SUPFAM" id="SSF52047">
    <property type="entry name" value="RNI-like"/>
    <property type="match status" value="1"/>
</dbReference>
<dbReference type="VEuPathDB" id="FungiDB:LCOR_11637.1"/>